<proteinExistence type="predicted"/>
<feature type="non-terminal residue" evidence="2">
    <location>
        <position position="1"/>
    </location>
</feature>
<keyword evidence="3" id="KW-1185">Reference proteome</keyword>
<dbReference type="AlphaFoldDB" id="A0A4Y2IMJ9"/>
<dbReference type="Proteomes" id="UP000499080">
    <property type="component" value="Unassembled WGS sequence"/>
</dbReference>
<protein>
    <submittedName>
        <fullName evidence="2">Uncharacterized protein</fullName>
    </submittedName>
</protein>
<gene>
    <name evidence="2" type="ORF">AVEN_30962_1</name>
</gene>
<comment type="caution">
    <text evidence="2">The sequence shown here is derived from an EMBL/GenBank/DDBJ whole genome shotgun (WGS) entry which is preliminary data.</text>
</comment>
<evidence type="ECO:0000313" key="3">
    <source>
        <dbReference type="Proteomes" id="UP000499080"/>
    </source>
</evidence>
<feature type="region of interest" description="Disordered" evidence="1">
    <location>
        <begin position="1"/>
        <end position="60"/>
    </location>
</feature>
<evidence type="ECO:0000313" key="2">
    <source>
        <dbReference type="EMBL" id="GBM78419.1"/>
    </source>
</evidence>
<organism evidence="2 3">
    <name type="scientific">Araneus ventricosus</name>
    <name type="common">Orbweaver spider</name>
    <name type="synonym">Epeira ventricosa</name>
    <dbReference type="NCBI Taxonomy" id="182803"/>
    <lineage>
        <taxon>Eukaryota</taxon>
        <taxon>Metazoa</taxon>
        <taxon>Ecdysozoa</taxon>
        <taxon>Arthropoda</taxon>
        <taxon>Chelicerata</taxon>
        <taxon>Arachnida</taxon>
        <taxon>Araneae</taxon>
        <taxon>Araneomorphae</taxon>
        <taxon>Entelegynae</taxon>
        <taxon>Araneoidea</taxon>
        <taxon>Araneidae</taxon>
        <taxon>Araneus</taxon>
    </lineage>
</organism>
<reference evidence="2 3" key="1">
    <citation type="journal article" date="2019" name="Sci. Rep.">
        <title>Orb-weaving spider Araneus ventricosus genome elucidates the spidroin gene catalogue.</title>
        <authorList>
            <person name="Kono N."/>
            <person name="Nakamura H."/>
            <person name="Ohtoshi R."/>
            <person name="Moran D.A.P."/>
            <person name="Shinohara A."/>
            <person name="Yoshida Y."/>
            <person name="Fujiwara M."/>
            <person name="Mori M."/>
            <person name="Tomita M."/>
            <person name="Arakawa K."/>
        </authorList>
    </citation>
    <scope>NUCLEOTIDE SEQUENCE [LARGE SCALE GENOMIC DNA]</scope>
</reference>
<name>A0A4Y2IMJ9_ARAVE</name>
<sequence>VHYSAASSSTRSHSHNPCPPIHLLGLESTRMDGEESKPSPGSILVDSGESVDVGHGHGND</sequence>
<dbReference type="EMBL" id="BGPR01186436">
    <property type="protein sequence ID" value="GBM78419.1"/>
    <property type="molecule type" value="Genomic_DNA"/>
</dbReference>
<feature type="compositionally biased region" description="Low complexity" evidence="1">
    <location>
        <begin position="1"/>
        <end position="11"/>
    </location>
</feature>
<evidence type="ECO:0000256" key="1">
    <source>
        <dbReference type="SAM" id="MobiDB-lite"/>
    </source>
</evidence>
<accession>A0A4Y2IMJ9</accession>